<protein>
    <recommendedName>
        <fullName evidence="4">Transposase (Putative), gypsy type</fullName>
    </recommendedName>
</protein>
<dbReference type="EMBL" id="BQNB010014699">
    <property type="protein sequence ID" value="GJT31362.1"/>
    <property type="molecule type" value="Genomic_DNA"/>
</dbReference>
<sequence>MTNNCRLDTLEACQDMVDHTVPPGYFSKLCHLPNTEFLGQYNMNLARQVAMGSQLMLRFEQEVMTVETEVHGLRNRTQNLETLLEAEVDMKKVAEAKNADLAKELESLRSQFSDLQVNNNQLSQQYEDDKVEQRCTEMDARLDRLSIDFDEELYPHMLTVIVGRRWVIGHGLCLAVMKCVESTELRQVFADVVSVGIVKGMSEGLKHGALKDLKFPLVDQLEKLKDAPIDLIMTSLHLEGDSREDAPQWIHELRPSSAQLKIPVYPEVRDPKDPWSIKEEILLEDAIAANISHAEKTKKFWVVCRTHRIGSAHHARSNGLSVSMPTVAPQGLAILLADAATQTEISEDEASPRLLRSKSLPPMYNFDWP</sequence>
<reference evidence="2" key="2">
    <citation type="submission" date="2022-01" db="EMBL/GenBank/DDBJ databases">
        <authorList>
            <person name="Yamashiro T."/>
            <person name="Shiraishi A."/>
            <person name="Satake H."/>
            <person name="Nakayama K."/>
        </authorList>
    </citation>
    <scope>NUCLEOTIDE SEQUENCE</scope>
</reference>
<reference evidence="2" key="1">
    <citation type="journal article" date="2022" name="Int. J. Mol. Sci.">
        <title>Draft Genome of Tanacetum Coccineum: Genomic Comparison of Closely Related Tanacetum-Family Plants.</title>
        <authorList>
            <person name="Yamashiro T."/>
            <person name="Shiraishi A."/>
            <person name="Nakayama K."/>
            <person name="Satake H."/>
        </authorList>
    </citation>
    <scope>NUCLEOTIDE SEQUENCE</scope>
</reference>
<keyword evidence="1" id="KW-0175">Coiled coil</keyword>
<dbReference type="Proteomes" id="UP001151760">
    <property type="component" value="Unassembled WGS sequence"/>
</dbReference>
<comment type="caution">
    <text evidence="2">The sequence shown here is derived from an EMBL/GenBank/DDBJ whole genome shotgun (WGS) entry which is preliminary data.</text>
</comment>
<feature type="coiled-coil region" evidence="1">
    <location>
        <begin position="91"/>
        <end position="125"/>
    </location>
</feature>
<evidence type="ECO:0000256" key="1">
    <source>
        <dbReference type="SAM" id="Coils"/>
    </source>
</evidence>
<evidence type="ECO:0008006" key="4">
    <source>
        <dbReference type="Google" id="ProtNLM"/>
    </source>
</evidence>
<evidence type="ECO:0000313" key="2">
    <source>
        <dbReference type="EMBL" id="GJT31362.1"/>
    </source>
</evidence>
<gene>
    <name evidence="2" type="ORF">Tco_0911637</name>
</gene>
<proteinExistence type="predicted"/>
<evidence type="ECO:0000313" key="3">
    <source>
        <dbReference type="Proteomes" id="UP001151760"/>
    </source>
</evidence>
<name>A0ABQ5CXU7_9ASTR</name>
<organism evidence="2 3">
    <name type="scientific">Tanacetum coccineum</name>
    <dbReference type="NCBI Taxonomy" id="301880"/>
    <lineage>
        <taxon>Eukaryota</taxon>
        <taxon>Viridiplantae</taxon>
        <taxon>Streptophyta</taxon>
        <taxon>Embryophyta</taxon>
        <taxon>Tracheophyta</taxon>
        <taxon>Spermatophyta</taxon>
        <taxon>Magnoliopsida</taxon>
        <taxon>eudicotyledons</taxon>
        <taxon>Gunneridae</taxon>
        <taxon>Pentapetalae</taxon>
        <taxon>asterids</taxon>
        <taxon>campanulids</taxon>
        <taxon>Asterales</taxon>
        <taxon>Asteraceae</taxon>
        <taxon>Asteroideae</taxon>
        <taxon>Anthemideae</taxon>
        <taxon>Anthemidinae</taxon>
        <taxon>Tanacetum</taxon>
    </lineage>
</organism>
<accession>A0ABQ5CXU7</accession>
<keyword evidence="3" id="KW-1185">Reference proteome</keyword>